<proteinExistence type="predicted"/>
<dbReference type="EMBL" id="JARKIE010000101">
    <property type="protein sequence ID" value="KAJ7685902.1"/>
    <property type="molecule type" value="Genomic_DNA"/>
</dbReference>
<dbReference type="AlphaFoldDB" id="A0AAD7DAD8"/>
<reference evidence="1" key="1">
    <citation type="submission" date="2023-03" db="EMBL/GenBank/DDBJ databases">
        <title>Massive genome expansion in bonnet fungi (Mycena s.s.) driven by repeated elements and novel gene families across ecological guilds.</title>
        <authorList>
            <consortium name="Lawrence Berkeley National Laboratory"/>
            <person name="Harder C.B."/>
            <person name="Miyauchi S."/>
            <person name="Viragh M."/>
            <person name="Kuo A."/>
            <person name="Thoen E."/>
            <person name="Andreopoulos B."/>
            <person name="Lu D."/>
            <person name="Skrede I."/>
            <person name="Drula E."/>
            <person name="Henrissat B."/>
            <person name="Morin E."/>
            <person name="Kohler A."/>
            <person name="Barry K."/>
            <person name="LaButti K."/>
            <person name="Morin E."/>
            <person name="Salamov A."/>
            <person name="Lipzen A."/>
            <person name="Mereny Z."/>
            <person name="Hegedus B."/>
            <person name="Baldrian P."/>
            <person name="Stursova M."/>
            <person name="Weitz H."/>
            <person name="Taylor A."/>
            <person name="Grigoriev I.V."/>
            <person name="Nagy L.G."/>
            <person name="Martin F."/>
            <person name="Kauserud H."/>
        </authorList>
    </citation>
    <scope>NUCLEOTIDE SEQUENCE</scope>
    <source>
        <strain evidence="1">CBHHK067</strain>
    </source>
</reference>
<name>A0AAD7DAD8_MYCRO</name>
<keyword evidence="2" id="KW-1185">Reference proteome</keyword>
<protein>
    <submittedName>
        <fullName evidence="1">Uncharacterized protein</fullName>
    </submittedName>
</protein>
<organism evidence="1 2">
    <name type="scientific">Mycena rosella</name>
    <name type="common">Pink bonnet</name>
    <name type="synonym">Agaricus rosellus</name>
    <dbReference type="NCBI Taxonomy" id="1033263"/>
    <lineage>
        <taxon>Eukaryota</taxon>
        <taxon>Fungi</taxon>
        <taxon>Dikarya</taxon>
        <taxon>Basidiomycota</taxon>
        <taxon>Agaricomycotina</taxon>
        <taxon>Agaricomycetes</taxon>
        <taxon>Agaricomycetidae</taxon>
        <taxon>Agaricales</taxon>
        <taxon>Marasmiineae</taxon>
        <taxon>Mycenaceae</taxon>
        <taxon>Mycena</taxon>
    </lineage>
</organism>
<gene>
    <name evidence="1" type="ORF">B0H17DRAFT_1137247</name>
</gene>
<sequence>MQIFDRKPQTLLRHHRVKTPSHEQLANNHPASIWGDQDIDAARRRDQTAGRQFTTRRVFIESKGRQRAIPAFRQVKEPRGLALWSWRTRMIFRGTRKVQNNVKAKHFKTIRHTSSLTLPNSYVQTELIKHRTAQPPENCKYMFTTVSRSVKKSPWAVFFYFDLIGQPTYHVMALTGGTWIPGASKIFKALIFSPVSPRSGIRHPKCLILLKKTIHEHFPPDPFNREGNETDERNLGLVQHIFVVFHKSHGLVQDPFAYWLPPPDTFPLLYKFHVQPAVKISFAVAVQLDLLFVYADDPVV</sequence>
<evidence type="ECO:0000313" key="2">
    <source>
        <dbReference type="Proteomes" id="UP001221757"/>
    </source>
</evidence>
<comment type="caution">
    <text evidence="1">The sequence shown here is derived from an EMBL/GenBank/DDBJ whole genome shotgun (WGS) entry which is preliminary data.</text>
</comment>
<dbReference type="Proteomes" id="UP001221757">
    <property type="component" value="Unassembled WGS sequence"/>
</dbReference>
<accession>A0AAD7DAD8</accession>
<evidence type="ECO:0000313" key="1">
    <source>
        <dbReference type="EMBL" id="KAJ7685902.1"/>
    </source>
</evidence>